<dbReference type="Gene3D" id="3.90.245.10">
    <property type="entry name" value="Ribonucleoside hydrolase-like"/>
    <property type="match status" value="1"/>
</dbReference>
<keyword evidence="1" id="KW-0732">Signal</keyword>
<dbReference type="GO" id="GO:0016799">
    <property type="term" value="F:hydrolase activity, hydrolyzing N-glycosyl compounds"/>
    <property type="evidence" value="ECO:0007669"/>
    <property type="project" value="InterPro"/>
</dbReference>
<organism evidence="3 4">
    <name type="scientific">Mucilaginibacter corticis</name>
    <dbReference type="NCBI Taxonomy" id="2597670"/>
    <lineage>
        <taxon>Bacteria</taxon>
        <taxon>Pseudomonadati</taxon>
        <taxon>Bacteroidota</taxon>
        <taxon>Sphingobacteriia</taxon>
        <taxon>Sphingobacteriales</taxon>
        <taxon>Sphingobacteriaceae</taxon>
        <taxon>Mucilaginibacter</taxon>
    </lineage>
</organism>
<evidence type="ECO:0000256" key="1">
    <source>
        <dbReference type="SAM" id="SignalP"/>
    </source>
</evidence>
<dbReference type="PANTHER" id="PTHR43264:SF1">
    <property type="entry name" value="INOSINE_URIDINE-PREFERRING NUCLEOSIDE HYDROLASE DOMAIN-CONTAINING PROTEIN"/>
    <property type="match status" value="1"/>
</dbReference>
<name>A0A556MLJ8_9SPHI</name>
<dbReference type="InterPro" id="IPR001910">
    <property type="entry name" value="Inosine/uridine_hydrolase_dom"/>
</dbReference>
<sequence length="330" mass="36356">MRLNLILGLLILCSSVQVFAQKAIKPVPIIFDSDMGPDYDDVGAITILHALADNGEARILATMASNKYEGVAAVLNVFSTYFKRPDIPIGVPIGDAVNMRDGQHWTDTLLAKYPHKIKTNADAENAVKLYRKILAKQPDHSVTIVTIGFLTNISNLLNTQADEYSPFSGKELIAKKVKLLVSMAGRFPSGYEFNVDKDIVASNNVFQNIDVPVIYSGFEIGEKIKAGLPLINNAEIKNSPVKDAFRIAMSQSAGDAQGRMSWDETAVLIAIKGYSAYYDLRKGKMAPVATDGKNTWDDNGKWQGYVVEKMNHLQVQDLINELIQHQPKAN</sequence>
<keyword evidence="4" id="KW-1185">Reference proteome</keyword>
<dbReference type="Pfam" id="PF01156">
    <property type="entry name" value="IU_nuc_hydro"/>
    <property type="match status" value="1"/>
</dbReference>
<dbReference type="Proteomes" id="UP000318733">
    <property type="component" value="Unassembled WGS sequence"/>
</dbReference>
<protein>
    <submittedName>
        <fullName evidence="3">Nucleoside hydrolase</fullName>
    </submittedName>
</protein>
<evidence type="ECO:0000313" key="3">
    <source>
        <dbReference type="EMBL" id="TSJ40800.1"/>
    </source>
</evidence>
<proteinExistence type="predicted"/>
<gene>
    <name evidence="3" type="ORF">FO440_13755</name>
</gene>
<dbReference type="InterPro" id="IPR036452">
    <property type="entry name" value="Ribo_hydro-like"/>
</dbReference>
<keyword evidence="3" id="KW-0378">Hydrolase</keyword>
<dbReference type="RefSeq" id="WP_144248838.1">
    <property type="nucleotide sequence ID" value="NZ_VLPK01000002.1"/>
</dbReference>
<accession>A0A556MLJ8</accession>
<dbReference type="EMBL" id="VLPK01000002">
    <property type="protein sequence ID" value="TSJ40800.1"/>
    <property type="molecule type" value="Genomic_DNA"/>
</dbReference>
<evidence type="ECO:0000259" key="2">
    <source>
        <dbReference type="Pfam" id="PF01156"/>
    </source>
</evidence>
<reference evidence="3 4" key="1">
    <citation type="submission" date="2019-07" db="EMBL/GenBank/DDBJ databases">
        <authorList>
            <person name="Huq M.A."/>
        </authorList>
    </citation>
    <scope>NUCLEOTIDE SEQUENCE [LARGE SCALE GENOMIC DNA]</scope>
    <source>
        <strain evidence="3 4">MAH-19</strain>
    </source>
</reference>
<feature type="chain" id="PRO_5022151377" evidence="1">
    <location>
        <begin position="21"/>
        <end position="330"/>
    </location>
</feature>
<evidence type="ECO:0000313" key="4">
    <source>
        <dbReference type="Proteomes" id="UP000318733"/>
    </source>
</evidence>
<dbReference type="PANTHER" id="PTHR43264">
    <property type="match status" value="1"/>
</dbReference>
<dbReference type="SUPFAM" id="SSF53590">
    <property type="entry name" value="Nucleoside hydrolase"/>
    <property type="match status" value="1"/>
</dbReference>
<feature type="domain" description="Inosine/uridine-preferring nucleoside hydrolase" evidence="2">
    <location>
        <begin position="29"/>
        <end position="273"/>
    </location>
</feature>
<feature type="signal peptide" evidence="1">
    <location>
        <begin position="1"/>
        <end position="20"/>
    </location>
</feature>
<dbReference type="AlphaFoldDB" id="A0A556MLJ8"/>
<dbReference type="OrthoDB" id="128573at2"/>
<comment type="caution">
    <text evidence="3">The sequence shown here is derived from an EMBL/GenBank/DDBJ whole genome shotgun (WGS) entry which is preliminary data.</text>
</comment>